<dbReference type="GO" id="GO:0005634">
    <property type="term" value="C:nucleus"/>
    <property type="evidence" value="ECO:0007669"/>
    <property type="project" value="TreeGrafter"/>
</dbReference>
<accession>A0A1J4KBA6</accession>
<name>A0A1J4KBA6_9EUKA</name>
<gene>
    <name evidence="4" type="ORF">TRFO_04765</name>
</gene>
<dbReference type="Pfam" id="PF00069">
    <property type="entry name" value="Pkinase"/>
    <property type="match status" value="1"/>
</dbReference>
<dbReference type="OrthoDB" id="248495at2759"/>
<dbReference type="GO" id="GO:0005524">
    <property type="term" value="F:ATP binding"/>
    <property type="evidence" value="ECO:0007669"/>
    <property type="project" value="UniProtKB-KW"/>
</dbReference>
<evidence type="ECO:0000313" key="4">
    <source>
        <dbReference type="EMBL" id="OHT08695.1"/>
    </source>
</evidence>
<keyword evidence="5" id="KW-1185">Reference proteome</keyword>
<keyword evidence="2" id="KW-0067">ATP-binding</keyword>
<dbReference type="PROSITE" id="PS50011">
    <property type="entry name" value="PROTEIN_KINASE_DOM"/>
    <property type="match status" value="1"/>
</dbReference>
<dbReference type="SUPFAM" id="SSF56112">
    <property type="entry name" value="Protein kinase-like (PK-like)"/>
    <property type="match status" value="1"/>
</dbReference>
<protein>
    <recommendedName>
        <fullName evidence="3">Protein kinase domain-containing protein</fullName>
    </recommendedName>
</protein>
<dbReference type="GeneID" id="94826793"/>
<keyword evidence="1" id="KW-0547">Nucleotide-binding</keyword>
<proteinExistence type="predicted"/>
<dbReference type="RefSeq" id="XP_068361831.1">
    <property type="nucleotide sequence ID" value="XM_068492089.1"/>
</dbReference>
<sequence>MGINPEEIREEVVKIIEIDYKKIIEHFPSFQNLKETIVYLNSSNINSSNINSSHINSSHINSSHINSSHINSSNINSSHKNLPNIKIGKIDYVVKSKFDYRISNPISSNFSHTFTGFFNCSTKPQPCLFRVYLLDQLIMFKNELRFYNEIYGKSEKNILRKIHKAFEFIVCEESRSFILCLEDVERISIEKIIQDRQKSQAPDAEKLYANCVLNFLSDLEEAVNQMHKMDIYHRNISPNTVFLRMTCETDKVAAIVTDFSHTLQAKNSKVNYQKQFGFLNYRHPNLLKQNRQIDLEAIDKWAIACIGLDLIEKKSPFFEGNNSKTVLNSIRNAQSKITAMKESFLRDEKDIKLKVYKKIADLLGNFNID</sequence>
<evidence type="ECO:0000259" key="3">
    <source>
        <dbReference type="PROSITE" id="PS50011"/>
    </source>
</evidence>
<dbReference type="GO" id="GO:0004674">
    <property type="term" value="F:protein serine/threonine kinase activity"/>
    <property type="evidence" value="ECO:0007669"/>
    <property type="project" value="TreeGrafter"/>
</dbReference>
<comment type="caution">
    <text evidence="4">The sequence shown here is derived from an EMBL/GenBank/DDBJ whole genome shotgun (WGS) entry which is preliminary data.</text>
</comment>
<dbReference type="Gene3D" id="1.10.510.10">
    <property type="entry name" value="Transferase(Phosphotransferase) domain 1"/>
    <property type="match status" value="1"/>
</dbReference>
<dbReference type="VEuPathDB" id="TrichDB:TRFO_04765"/>
<evidence type="ECO:0000313" key="5">
    <source>
        <dbReference type="Proteomes" id="UP000179807"/>
    </source>
</evidence>
<dbReference type="InterPro" id="IPR000719">
    <property type="entry name" value="Prot_kinase_dom"/>
</dbReference>
<dbReference type="PANTHER" id="PTHR24056">
    <property type="entry name" value="CELL DIVISION PROTEIN KINASE"/>
    <property type="match status" value="1"/>
</dbReference>
<reference evidence="4" key="1">
    <citation type="submission" date="2016-10" db="EMBL/GenBank/DDBJ databases">
        <authorList>
            <person name="Benchimol M."/>
            <person name="Almeida L.G."/>
            <person name="Vasconcelos A.T."/>
            <person name="Perreira-Neves A."/>
            <person name="Rosa I.A."/>
            <person name="Tasca T."/>
            <person name="Bogo M.R."/>
            <person name="de Souza W."/>
        </authorList>
    </citation>
    <scope>NUCLEOTIDE SEQUENCE [LARGE SCALE GENOMIC DNA]</scope>
    <source>
        <strain evidence="4">K</strain>
    </source>
</reference>
<dbReference type="Proteomes" id="UP000179807">
    <property type="component" value="Unassembled WGS sequence"/>
</dbReference>
<organism evidence="4 5">
    <name type="scientific">Tritrichomonas foetus</name>
    <dbReference type="NCBI Taxonomy" id="1144522"/>
    <lineage>
        <taxon>Eukaryota</taxon>
        <taxon>Metamonada</taxon>
        <taxon>Parabasalia</taxon>
        <taxon>Tritrichomonadida</taxon>
        <taxon>Tritrichomonadidae</taxon>
        <taxon>Tritrichomonas</taxon>
    </lineage>
</organism>
<feature type="domain" description="Protein kinase" evidence="3">
    <location>
        <begin position="79"/>
        <end position="369"/>
    </location>
</feature>
<dbReference type="InterPro" id="IPR011009">
    <property type="entry name" value="Kinase-like_dom_sf"/>
</dbReference>
<evidence type="ECO:0000256" key="2">
    <source>
        <dbReference type="ARBA" id="ARBA00022840"/>
    </source>
</evidence>
<dbReference type="EMBL" id="MLAK01000660">
    <property type="protein sequence ID" value="OHT08695.1"/>
    <property type="molecule type" value="Genomic_DNA"/>
</dbReference>
<dbReference type="InterPro" id="IPR050108">
    <property type="entry name" value="CDK"/>
</dbReference>
<dbReference type="AlphaFoldDB" id="A0A1J4KBA6"/>
<evidence type="ECO:0000256" key="1">
    <source>
        <dbReference type="ARBA" id="ARBA00022741"/>
    </source>
</evidence>